<dbReference type="Gene3D" id="2.60.40.10">
    <property type="entry name" value="Immunoglobulins"/>
    <property type="match status" value="1"/>
</dbReference>
<proteinExistence type="predicted"/>
<name>A0A2S6I8B4_9BACT</name>
<dbReference type="InterPro" id="IPR036452">
    <property type="entry name" value="Ribo_hydro-like"/>
</dbReference>
<organism evidence="4 5">
    <name type="scientific">Neolewinella xylanilytica</name>
    <dbReference type="NCBI Taxonomy" id="1514080"/>
    <lineage>
        <taxon>Bacteria</taxon>
        <taxon>Pseudomonadati</taxon>
        <taxon>Bacteroidota</taxon>
        <taxon>Saprospiria</taxon>
        <taxon>Saprospirales</taxon>
        <taxon>Lewinellaceae</taxon>
        <taxon>Neolewinella</taxon>
    </lineage>
</organism>
<keyword evidence="5" id="KW-1185">Reference proteome</keyword>
<dbReference type="SUPFAM" id="SSF53590">
    <property type="entry name" value="Nucleoside hydrolase"/>
    <property type="match status" value="1"/>
</dbReference>
<protein>
    <submittedName>
        <fullName evidence="4">Uncharacterized protein DUF1593</fullName>
    </submittedName>
</protein>
<dbReference type="Gene3D" id="3.90.245.10">
    <property type="entry name" value="Ribonucleoside hydrolase-like"/>
    <property type="match status" value="1"/>
</dbReference>
<comment type="caution">
    <text evidence="4">The sequence shown here is derived from an EMBL/GenBank/DDBJ whole genome shotgun (WGS) entry which is preliminary data.</text>
</comment>
<evidence type="ECO:0000256" key="1">
    <source>
        <dbReference type="SAM" id="SignalP"/>
    </source>
</evidence>
<accession>A0A2S6I8B4</accession>
<sequence>MMKSFPLSVCCLLSFLADPATALQAQTTAPHRLLVLTDIEADPDDTQSLIRLLLYANEIEIEGIVATTSTWMREAIHPESVERIITTYGEVRPNLILHDPAYPTAESLLTKVYDGLPVYGMTGVGEGKDSEGSARIIDLLEADDDRPLWVSVWGGINTLAQALYTIRETKTKEEADRLIGKLRVYTISDQDDSGPWIRENFPGVFYVFSYGDYGRSTWIAINGRFPGIDNTTISNAWLNDHIQQDHGPLGAAYPDVAWGMEGDTPAWLWLVANGLHAPEHPDWGGWGGRYEKYTPDFDPDGAGAPGIPFTAETRPVWTDASDTYTPFLPSAYGRAVERADTSFTGNKVTLWRWRDDFQRDFAARMDWTVQSVEAANHAPVPVLDNPREITVSSGQGFRLDAARSTDPDGDHLSFLWYHYPEPGSLQEEIRFAPENAASVWVTAPEVEREETAHFILEVTDHGTPALTAYERVIVRILRE</sequence>
<dbReference type="Pfam" id="PF21027">
    <property type="entry name" value="Sde0182_C"/>
    <property type="match status" value="1"/>
</dbReference>
<evidence type="ECO:0000313" key="5">
    <source>
        <dbReference type="Proteomes" id="UP000237662"/>
    </source>
</evidence>
<dbReference type="InterPro" id="IPR011483">
    <property type="entry name" value="Sde182_NH-like"/>
</dbReference>
<gene>
    <name evidence="4" type="ORF">CLV84_0696</name>
</gene>
<evidence type="ECO:0000259" key="3">
    <source>
        <dbReference type="Pfam" id="PF21027"/>
    </source>
</evidence>
<reference evidence="4 5" key="1">
    <citation type="submission" date="2018-02" db="EMBL/GenBank/DDBJ databases">
        <title>Genomic Encyclopedia of Archaeal and Bacterial Type Strains, Phase II (KMG-II): from individual species to whole genera.</title>
        <authorList>
            <person name="Goeker M."/>
        </authorList>
    </citation>
    <scope>NUCLEOTIDE SEQUENCE [LARGE SCALE GENOMIC DNA]</scope>
    <source>
        <strain evidence="4 5">DSM 29526</strain>
    </source>
</reference>
<feature type="domain" description="Cellulose-binding Sde182 C-terminal" evidence="3">
    <location>
        <begin position="397"/>
        <end position="475"/>
    </location>
</feature>
<dbReference type="Pfam" id="PF07632">
    <property type="entry name" value="Sde182_NH-like"/>
    <property type="match status" value="1"/>
</dbReference>
<feature type="chain" id="PRO_5015616778" evidence="1">
    <location>
        <begin position="23"/>
        <end position="479"/>
    </location>
</feature>
<dbReference type="GO" id="GO:0016799">
    <property type="term" value="F:hydrolase activity, hydrolyzing N-glycosyl compounds"/>
    <property type="evidence" value="ECO:0007669"/>
    <property type="project" value="InterPro"/>
</dbReference>
<dbReference type="EMBL" id="PTJC01000005">
    <property type="protein sequence ID" value="PPK87746.1"/>
    <property type="molecule type" value="Genomic_DNA"/>
</dbReference>
<feature type="domain" description="Cellulose-binding Sde182 nucleoside hydrolase-like" evidence="2">
    <location>
        <begin position="32"/>
        <end position="290"/>
    </location>
</feature>
<dbReference type="AlphaFoldDB" id="A0A2S6I8B4"/>
<evidence type="ECO:0000259" key="2">
    <source>
        <dbReference type="Pfam" id="PF07632"/>
    </source>
</evidence>
<dbReference type="Proteomes" id="UP000237662">
    <property type="component" value="Unassembled WGS sequence"/>
</dbReference>
<keyword evidence="1" id="KW-0732">Signal</keyword>
<dbReference type="InterPro" id="IPR013783">
    <property type="entry name" value="Ig-like_fold"/>
</dbReference>
<dbReference type="InterPro" id="IPR048527">
    <property type="entry name" value="Sde182_C"/>
</dbReference>
<evidence type="ECO:0000313" key="4">
    <source>
        <dbReference type="EMBL" id="PPK87746.1"/>
    </source>
</evidence>
<feature type="signal peptide" evidence="1">
    <location>
        <begin position="1"/>
        <end position="22"/>
    </location>
</feature>